<sequence length="235" mass="27173">MDSTTYLREVLENLDKLRENKRIKDLKKLEKDFVQAKEALEYSIKNIVRENIEYARSLRGKSFEVLSKIESLKQAFIPKSLLDDLKLFLKYCRMSVYEFTDKIKEVRKAYRSYLWGMIIFLLLGGTYRMEFAVSAIVLAFPIILAMGGLRRRRTTGLMLAYATMPLPMVIFVMMLTYAVYAFNNPEEISFIASAYGVSMETAYLLVALVSLGSFIGLILLSYALKKLVENRYAFF</sequence>
<organism evidence="2">
    <name type="scientific">Thermosphaera aggregans</name>
    <dbReference type="NCBI Taxonomy" id="54254"/>
    <lineage>
        <taxon>Archaea</taxon>
        <taxon>Thermoproteota</taxon>
        <taxon>Thermoprotei</taxon>
        <taxon>Desulfurococcales</taxon>
        <taxon>Desulfurococcaceae</taxon>
        <taxon>Thermosphaera</taxon>
    </lineage>
</organism>
<evidence type="ECO:0000256" key="1">
    <source>
        <dbReference type="SAM" id="Phobius"/>
    </source>
</evidence>
<comment type="caution">
    <text evidence="2">The sequence shown here is derived from an EMBL/GenBank/DDBJ whole genome shotgun (WGS) entry which is preliminary data.</text>
</comment>
<feature type="transmembrane region" description="Helical" evidence="1">
    <location>
        <begin position="109"/>
        <end position="125"/>
    </location>
</feature>
<dbReference type="AlphaFoldDB" id="A0A7C2FDA3"/>
<name>A0A7C2FDA3_9CREN</name>
<accession>A0A7C2FDA3</accession>
<keyword evidence="1" id="KW-1133">Transmembrane helix</keyword>
<protein>
    <submittedName>
        <fullName evidence="2">Alpha-glucosidase</fullName>
    </submittedName>
</protein>
<feature type="transmembrane region" description="Helical" evidence="1">
    <location>
        <begin position="202"/>
        <end position="224"/>
    </location>
</feature>
<dbReference type="EMBL" id="DSJT01000026">
    <property type="protein sequence ID" value="HEF87658.1"/>
    <property type="molecule type" value="Genomic_DNA"/>
</dbReference>
<feature type="transmembrane region" description="Helical" evidence="1">
    <location>
        <begin position="161"/>
        <end position="182"/>
    </location>
</feature>
<proteinExistence type="predicted"/>
<gene>
    <name evidence="2" type="ORF">ENP55_05125</name>
</gene>
<keyword evidence="1" id="KW-0812">Transmembrane</keyword>
<reference evidence="2" key="1">
    <citation type="journal article" date="2020" name="mSystems">
        <title>Genome- and Community-Level Interaction Insights into Carbon Utilization and Element Cycling Functions of Hydrothermarchaeota in Hydrothermal Sediment.</title>
        <authorList>
            <person name="Zhou Z."/>
            <person name="Liu Y."/>
            <person name="Xu W."/>
            <person name="Pan J."/>
            <person name="Luo Z.H."/>
            <person name="Li M."/>
        </authorList>
    </citation>
    <scope>NUCLEOTIDE SEQUENCE [LARGE SCALE GENOMIC DNA]</scope>
    <source>
        <strain evidence="2">SpSt-23</strain>
    </source>
</reference>
<feature type="transmembrane region" description="Helical" evidence="1">
    <location>
        <begin position="131"/>
        <end position="149"/>
    </location>
</feature>
<keyword evidence="1" id="KW-0472">Membrane</keyword>
<evidence type="ECO:0000313" key="2">
    <source>
        <dbReference type="EMBL" id="HEF87658.1"/>
    </source>
</evidence>